<keyword evidence="1" id="KW-0732">Signal</keyword>
<organism evidence="2">
    <name type="scientific">Odontella aurita</name>
    <dbReference type="NCBI Taxonomy" id="265563"/>
    <lineage>
        <taxon>Eukaryota</taxon>
        <taxon>Sar</taxon>
        <taxon>Stramenopiles</taxon>
        <taxon>Ochrophyta</taxon>
        <taxon>Bacillariophyta</taxon>
        <taxon>Mediophyceae</taxon>
        <taxon>Biddulphiophycidae</taxon>
        <taxon>Eupodiscales</taxon>
        <taxon>Odontellaceae</taxon>
        <taxon>Odontella</taxon>
    </lineage>
</organism>
<accession>A0A7S4N249</accession>
<name>A0A7S4N249_9STRA</name>
<dbReference type="AlphaFoldDB" id="A0A7S4N249"/>
<evidence type="ECO:0000256" key="1">
    <source>
        <dbReference type="SAM" id="SignalP"/>
    </source>
</evidence>
<feature type="chain" id="PRO_5031053395" description="Apple domain-containing protein" evidence="1">
    <location>
        <begin position="26"/>
        <end position="292"/>
    </location>
</feature>
<dbReference type="EMBL" id="HBKQ01038578">
    <property type="protein sequence ID" value="CAE2260771.1"/>
    <property type="molecule type" value="Transcribed_RNA"/>
</dbReference>
<gene>
    <name evidence="2" type="ORF">OAUR00152_LOCUS26670</name>
</gene>
<feature type="signal peptide" evidence="1">
    <location>
        <begin position="1"/>
        <end position="25"/>
    </location>
</feature>
<protein>
    <recommendedName>
        <fullName evidence="3">Apple domain-containing protein</fullName>
    </recommendedName>
</protein>
<proteinExistence type="predicted"/>
<evidence type="ECO:0000313" key="2">
    <source>
        <dbReference type="EMBL" id="CAE2260771.1"/>
    </source>
</evidence>
<evidence type="ECO:0008006" key="3">
    <source>
        <dbReference type="Google" id="ProtNLM"/>
    </source>
</evidence>
<reference evidence="2" key="1">
    <citation type="submission" date="2021-01" db="EMBL/GenBank/DDBJ databases">
        <authorList>
            <person name="Corre E."/>
            <person name="Pelletier E."/>
            <person name="Niang G."/>
            <person name="Scheremetjew M."/>
            <person name="Finn R."/>
            <person name="Kale V."/>
            <person name="Holt S."/>
            <person name="Cochrane G."/>
            <person name="Meng A."/>
            <person name="Brown T."/>
            <person name="Cohen L."/>
        </authorList>
    </citation>
    <scope>NUCLEOTIDE SEQUENCE</scope>
    <source>
        <strain evidence="2">Isolate 1302-5</strain>
    </source>
</reference>
<sequence>MNLLSSAKVLLPLLGALLLQEEVLATSLRGKNEESAEYFPHVSEQLSEFSPPPVVGRSLASSDYTKYEGACRTASWGMGKEGVDFEVYGDKNLNECKALCSGNSSCKAIEHGNHVHCEVWMNLPENVESEKRRYGCYHKVSSDPQCHEVNRRPFFGPGDQAVTVNRDGDWKLLARPYGPFGYAAADPAPGLVRKWRIYANHWDENSGGTTNLQIKFNLNTGDVDPVFTLPRVAGEWGWRADGYSDWFQFGHGTAEETNKNHGDAYIRLNSNAPYNNHGKIHWAELVAYDCDN</sequence>